<evidence type="ECO:0000313" key="2">
    <source>
        <dbReference type="Proteomes" id="UP000640930"/>
    </source>
</evidence>
<protein>
    <submittedName>
        <fullName evidence="1">Uncharacterized protein</fullName>
    </submittedName>
</protein>
<dbReference type="EMBL" id="JACSQA010000032">
    <property type="protein sequence ID" value="MBD8028177.1"/>
    <property type="molecule type" value="Genomic_DNA"/>
</dbReference>
<name>A0ABR8XG29_9BACL</name>
<organism evidence="1 2">
    <name type="scientific">Ureibacillus galli</name>
    <dbReference type="NCBI Taxonomy" id="2762222"/>
    <lineage>
        <taxon>Bacteria</taxon>
        <taxon>Bacillati</taxon>
        <taxon>Bacillota</taxon>
        <taxon>Bacilli</taxon>
        <taxon>Bacillales</taxon>
        <taxon>Caryophanaceae</taxon>
        <taxon>Ureibacillus</taxon>
    </lineage>
</organism>
<dbReference type="RefSeq" id="WP_191708587.1">
    <property type="nucleotide sequence ID" value="NZ_JACSQA010000032.1"/>
</dbReference>
<keyword evidence="2" id="KW-1185">Reference proteome</keyword>
<gene>
    <name evidence="1" type="ORF">H9636_16130</name>
</gene>
<proteinExistence type="predicted"/>
<dbReference type="Proteomes" id="UP000640930">
    <property type="component" value="Unassembled WGS sequence"/>
</dbReference>
<reference evidence="1 2" key="1">
    <citation type="submission" date="2020-08" db="EMBL/GenBank/DDBJ databases">
        <title>A Genomic Blueprint of the Chicken Gut Microbiome.</title>
        <authorList>
            <person name="Gilroy R."/>
            <person name="Ravi A."/>
            <person name="Getino M."/>
            <person name="Pursley I."/>
            <person name="Horton D.L."/>
            <person name="Alikhan N.-F."/>
            <person name="Baker D."/>
            <person name="Gharbi K."/>
            <person name="Hall N."/>
            <person name="Watson M."/>
            <person name="Adriaenssens E.M."/>
            <person name="Foster-Nyarko E."/>
            <person name="Jarju S."/>
            <person name="Secka A."/>
            <person name="Antonio M."/>
            <person name="Oren A."/>
            <person name="Chaudhuri R."/>
            <person name="La Ragione R.M."/>
            <person name="Hildebrand F."/>
            <person name="Pallen M.J."/>
        </authorList>
    </citation>
    <scope>NUCLEOTIDE SEQUENCE [LARGE SCALE GENOMIC DNA]</scope>
    <source>
        <strain evidence="1 2">Re31</strain>
    </source>
</reference>
<sequence length="91" mass="11138">MMDKQKAVDLINTMPIIFYDTDYIDDEFILYTATVEDNEMNRNIIKSLGYTDEEIDRLQSHRKREIELTHFVWNYADWYDGYKFIIREDLK</sequence>
<evidence type="ECO:0000313" key="1">
    <source>
        <dbReference type="EMBL" id="MBD8028177.1"/>
    </source>
</evidence>
<accession>A0ABR8XG29</accession>
<comment type="caution">
    <text evidence="1">The sequence shown here is derived from an EMBL/GenBank/DDBJ whole genome shotgun (WGS) entry which is preliminary data.</text>
</comment>